<evidence type="ECO:0000259" key="1">
    <source>
        <dbReference type="Pfam" id="PF05651"/>
    </source>
</evidence>
<dbReference type="InterPro" id="IPR008599">
    <property type="entry name" value="Diacid_rec"/>
</dbReference>
<reference evidence="4" key="1">
    <citation type="submission" date="2016-10" db="EMBL/GenBank/DDBJ databases">
        <authorList>
            <person name="Varghese N."/>
            <person name="Submissions S."/>
        </authorList>
    </citation>
    <scope>NUCLEOTIDE SEQUENCE [LARGE SCALE GENOMIC DNA]</scope>
    <source>
        <strain evidence="4">DSM 44498</strain>
    </source>
</reference>
<dbReference type="Pfam" id="PF13556">
    <property type="entry name" value="HTH_30"/>
    <property type="match status" value="1"/>
</dbReference>
<organism evidence="3 4">
    <name type="scientific">Rhodococcus koreensis</name>
    <dbReference type="NCBI Taxonomy" id="99653"/>
    <lineage>
        <taxon>Bacteria</taxon>
        <taxon>Bacillati</taxon>
        <taxon>Actinomycetota</taxon>
        <taxon>Actinomycetes</taxon>
        <taxon>Mycobacteriales</taxon>
        <taxon>Nocardiaceae</taxon>
        <taxon>Rhodococcus</taxon>
    </lineage>
</organism>
<sequence length="380" mass="40796">MTWAVRDGDEDEFAYVFTGELAQRVVDEVSPRLDYNINLMDRNGRIIGSVDGARIGTVHAGALEAIRDGRRVLVDADEQSADVRAGINIPLRLDGRIVGAVGVTGDPAEVESVCNVLALTVELLLRNEQHRDSSRWREAAVRELLLGLVNGTVTENGLLEALRHIGSPMTPPWNITAVVPASGSGSSSLPSSTSVALLRRIQEVSGVVAAELQGAVWVLSGSVTDRTLATTRQRLRTGDVRLVTGTHAASSHELSVDAARLGLLLPRVHLLPAGEEIELSALVPETAVAQQSRDISHDTVERVLAPLSATLRETARAFLDHDLSIAATATALEVHRNTLVQRLDRIQHVTGLNLRTFDHAVAMRLALLAAAALEDPYRGA</sequence>
<keyword evidence="4" id="KW-1185">Reference proteome</keyword>
<dbReference type="RefSeq" id="WP_083395730.1">
    <property type="nucleotide sequence ID" value="NZ_FNSV01000005.1"/>
</dbReference>
<dbReference type="EMBL" id="FNSV01000005">
    <property type="protein sequence ID" value="SEC98952.1"/>
    <property type="molecule type" value="Genomic_DNA"/>
</dbReference>
<feature type="domain" description="Putative sugar diacid recognition" evidence="1">
    <location>
        <begin position="19"/>
        <end position="145"/>
    </location>
</feature>
<dbReference type="AlphaFoldDB" id="A0A1H4WZT4"/>
<dbReference type="Pfam" id="PF05651">
    <property type="entry name" value="Diacid_rec"/>
    <property type="match status" value="1"/>
</dbReference>
<dbReference type="PANTHER" id="PTHR33744:SF15">
    <property type="entry name" value="CARBOHYDRATE DIACID REGULATOR"/>
    <property type="match status" value="1"/>
</dbReference>
<feature type="domain" description="PucR C-terminal helix-turn-helix" evidence="2">
    <location>
        <begin position="311"/>
        <end position="369"/>
    </location>
</feature>
<name>A0A1H4WZT4_9NOCA</name>
<evidence type="ECO:0000259" key="2">
    <source>
        <dbReference type="Pfam" id="PF13556"/>
    </source>
</evidence>
<dbReference type="PANTHER" id="PTHR33744">
    <property type="entry name" value="CARBOHYDRATE DIACID REGULATOR"/>
    <property type="match status" value="1"/>
</dbReference>
<dbReference type="Proteomes" id="UP000183561">
    <property type="component" value="Unassembled WGS sequence"/>
</dbReference>
<gene>
    <name evidence="3" type="ORF">SAMN04490239_6290</name>
</gene>
<dbReference type="InterPro" id="IPR042070">
    <property type="entry name" value="PucR_C-HTH_sf"/>
</dbReference>
<evidence type="ECO:0000313" key="4">
    <source>
        <dbReference type="Proteomes" id="UP000183561"/>
    </source>
</evidence>
<evidence type="ECO:0000313" key="3">
    <source>
        <dbReference type="EMBL" id="SEC98952.1"/>
    </source>
</evidence>
<dbReference type="InterPro" id="IPR051448">
    <property type="entry name" value="CdaR-like_regulators"/>
</dbReference>
<dbReference type="Gene3D" id="1.10.10.2840">
    <property type="entry name" value="PucR C-terminal helix-turn-helix domain"/>
    <property type="match status" value="1"/>
</dbReference>
<protein>
    <submittedName>
        <fullName evidence="3">Transcriptional regulator, CdaR family</fullName>
    </submittedName>
</protein>
<accession>A0A1H4WZT4</accession>
<proteinExistence type="predicted"/>
<dbReference type="OrthoDB" id="8026818at2"/>
<dbReference type="InterPro" id="IPR025736">
    <property type="entry name" value="PucR_C-HTH_dom"/>
</dbReference>